<proteinExistence type="predicted"/>
<dbReference type="EMBL" id="LTAG01000133">
    <property type="protein sequence ID" value="KXO14696.1"/>
    <property type="molecule type" value="Genomic_DNA"/>
</dbReference>
<dbReference type="STRING" id="28125.HMPREF3202_02423"/>
<sequence length="47" mass="5435">MSFNVSINIFFIILLCESKDTKNIFITTYITYIPKKSLITISLFIDA</sequence>
<protein>
    <submittedName>
        <fullName evidence="1">Uncharacterized protein</fullName>
    </submittedName>
</protein>
<accession>A0A137SQH1</accession>
<dbReference type="AlphaFoldDB" id="A0A137SQH1"/>
<organism evidence="1 2">
    <name type="scientific">Prevotella bivia</name>
    <dbReference type="NCBI Taxonomy" id="28125"/>
    <lineage>
        <taxon>Bacteria</taxon>
        <taxon>Pseudomonadati</taxon>
        <taxon>Bacteroidota</taxon>
        <taxon>Bacteroidia</taxon>
        <taxon>Bacteroidales</taxon>
        <taxon>Prevotellaceae</taxon>
        <taxon>Prevotella</taxon>
    </lineage>
</organism>
<evidence type="ECO:0000313" key="2">
    <source>
        <dbReference type="Proteomes" id="UP000070093"/>
    </source>
</evidence>
<name>A0A137SQH1_9BACT</name>
<comment type="caution">
    <text evidence="1">The sequence shown here is derived from an EMBL/GenBank/DDBJ whole genome shotgun (WGS) entry which is preliminary data.</text>
</comment>
<evidence type="ECO:0000313" key="1">
    <source>
        <dbReference type="EMBL" id="KXO14696.1"/>
    </source>
</evidence>
<reference evidence="1 2" key="1">
    <citation type="submission" date="2016-02" db="EMBL/GenBank/DDBJ databases">
        <authorList>
            <person name="Wen L."/>
            <person name="He K."/>
            <person name="Yang H."/>
        </authorList>
    </citation>
    <scope>NUCLEOTIDE SEQUENCE [LARGE SCALE GENOMIC DNA]</scope>
    <source>
        <strain evidence="1 2">GED7880</strain>
    </source>
</reference>
<gene>
    <name evidence="1" type="ORF">HMPREF3202_02423</name>
</gene>
<dbReference type="Proteomes" id="UP000070093">
    <property type="component" value="Unassembled WGS sequence"/>
</dbReference>